<dbReference type="InterPro" id="IPR041588">
    <property type="entry name" value="Integrase_H2C2"/>
</dbReference>
<dbReference type="RefSeq" id="XP_030380063.1">
    <property type="nucleotide sequence ID" value="XM_030524203.1"/>
</dbReference>
<dbReference type="Proteomes" id="UP000504634">
    <property type="component" value="Unplaced"/>
</dbReference>
<proteinExistence type="predicted"/>
<dbReference type="Pfam" id="PF17921">
    <property type="entry name" value="Integrase_H2C2"/>
    <property type="match status" value="1"/>
</dbReference>
<dbReference type="Gene3D" id="1.10.340.70">
    <property type="match status" value="1"/>
</dbReference>
<dbReference type="GeneID" id="115628208"/>
<evidence type="ECO:0000259" key="1">
    <source>
        <dbReference type="Pfam" id="PF17921"/>
    </source>
</evidence>
<sequence>MPLPRLWRSETYVPELHAGFSLWKSSTLLSNTELVPAFGTKLRCVQAQDEELKAIIDVLAEKATHNNYFMKAGLLHKMVDDNELIVVLAALQRDIIKQAHERGHFSTKKTKDVIAEEFYIPKLEDKVQRQIRCCIPCIVTNRILGKK</sequence>
<reference evidence="3" key="1">
    <citation type="submission" date="2025-08" db="UniProtKB">
        <authorList>
            <consortium name="RefSeq"/>
        </authorList>
    </citation>
    <scope>IDENTIFICATION</scope>
    <source>
        <strain evidence="3">11010-0011.00</strain>
        <tissue evidence="3">Whole body</tissue>
    </source>
</reference>
<protein>
    <submittedName>
        <fullName evidence="3">Uncharacterized protein LOC115628208</fullName>
    </submittedName>
</protein>
<dbReference type="AlphaFoldDB" id="A0A6J2TY44"/>
<gene>
    <name evidence="3" type="primary">LOC115628208</name>
</gene>
<organism evidence="2 3">
    <name type="scientific">Drosophila lebanonensis</name>
    <name type="common">Fruit fly</name>
    <name type="synonym">Scaptodrosophila lebanonensis</name>
    <dbReference type="NCBI Taxonomy" id="7225"/>
    <lineage>
        <taxon>Eukaryota</taxon>
        <taxon>Metazoa</taxon>
        <taxon>Ecdysozoa</taxon>
        <taxon>Arthropoda</taxon>
        <taxon>Hexapoda</taxon>
        <taxon>Insecta</taxon>
        <taxon>Pterygota</taxon>
        <taxon>Neoptera</taxon>
        <taxon>Endopterygota</taxon>
        <taxon>Diptera</taxon>
        <taxon>Brachycera</taxon>
        <taxon>Muscomorpha</taxon>
        <taxon>Ephydroidea</taxon>
        <taxon>Drosophilidae</taxon>
        <taxon>Scaptodrosophila</taxon>
    </lineage>
</organism>
<name>A0A6J2TY44_DROLE</name>
<evidence type="ECO:0000313" key="2">
    <source>
        <dbReference type="Proteomes" id="UP000504634"/>
    </source>
</evidence>
<feature type="domain" description="Integrase zinc-binding" evidence="1">
    <location>
        <begin position="90"/>
        <end position="141"/>
    </location>
</feature>
<dbReference type="OrthoDB" id="8057740at2759"/>
<keyword evidence="2" id="KW-1185">Reference proteome</keyword>
<accession>A0A6J2TY44</accession>
<evidence type="ECO:0000313" key="3">
    <source>
        <dbReference type="RefSeq" id="XP_030380063.1"/>
    </source>
</evidence>